<evidence type="ECO:0000256" key="1">
    <source>
        <dbReference type="ARBA" id="ARBA00023067"/>
    </source>
</evidence>
<keyword evidence="1" id="KW-0226">DNA condensation</keyword>
<dbReference type="PROSITE" id="PS00045">
    <property type="entry name" value="HISTONE_LIKE"/>
    <property type="match status" value="1"/>
</dbReference>
<accession>A0A235BU95</accession>
<name>A0A235BU95_UNCW3</name>
<reference evidence="4 5" key="1">
    <citation type="submission" date="2017-07" db="EMBL/GenBank/DDBJ databases">
        <title>Recovery of genomes from metagenomes via a dereplication, aggregation, and scoring strategy.</title>
        <authorList>
            <person name="Sieber C.M."/>
            <person name="Probst A.J."/>
            <person name="Sharrar A."/>
            <person name="Thomas B.C."/>
            <person name="Hess M."/>
            <person name="Tringe S.G."/>
            <person name="Banfield J.F."/>
        </authorList>
    </citation>
    <scope>NUCLEOTIDE SEQUENCE [LARGE SCALE GENOMIC DNA]</scope>
    <source>
        <strain evidence="4">JGI_Cruoil_03_44_89</strain>
    </source>
</reference>
<organism evidence="4 5">
    <name type="scientific">candidate division WOR-3 bacterium JGI_Cruoil_03_44_89</name>
    <dbReference type="NCBI Taxonomy" id="1973748"/>
    <lineage>
        <taxon>Bacteria</taxon>
        <taxon>Bacteria division WOR-3</taxon>
    </lineage>
</organism>
<comment type="caution">
    <text evidence="4">The sequence shown here is derived from an EMBL/GenBank/DDBJ whole genome shotgun (WGS) entry which is preliminary data.</text>
</comment>
<dbReference type="CDD" id="cd13836">
    <property type="entry name" value="IHF_B"/>
    <property type="match status" value="1"/>
</dbReference>
<dbReference type="Pfam" id="PF00216">
    <property type="entry name" value="Bac_DNA_binding"/>
    <property type="match status" value="1"/>
</dbReference>
<dbReference type="Gene3D" id="4.10.520.10">
    <property type="entry name" value="IHF-like DNA-binding proteins"/>
    <property type="match status" value="1"/>
</dbReference>
<evidence type="ECO:0008006" key="6">
    <source>
        <dbReference type="Google" id="ProtNLM"/>
    </source>
</evidence>
<proteinExistence type="inferred from homology"/>
<dbReference type="GO" id="GO:0030527">
    <property type="term" value="F:structural constituent of chromatin"/>
    <property type="evidence" value="ECO:0007669"/>
    <property type="project" value="InterPro"/>
</dbReference>
<protein>
    <recommendedName>
        <fullName evidence="6">Integration host factor subunit beta</fullName>
    </recommendedName>
</protein>
<dbReference type="GO" id="GO:0030261">
    <property type="term" value="P:chromosome condensation"/>
    <property type="evidence" value="ECO:0007669"/>
    <property type="project" value="UniProtKB-KW"/>
</dbReference>
<dbReference type="PANTHER" id="PTHR33175">
    <property type="entry name" value="DNA-BINDING PROTEIN HU"/>
    <property type="match status" value="1"/>
</dbReference>
<dbReference type="AlphaFoldDB" id="A0A235BU95"/>
<dbReference type="GO" id="GO:0003677">
    <property type="term" value="F:DNA binding"/>
    <property type="evidence" value="ECO:0007669"/>
    <property type="project" value="UniProtKB-KW"/>
</dbReference>
<dbReference type="SUPFAM" id="SSF47729">
    <property type="entry name" value="IHF-like DNA-binding proteins"/>
    <property type="match status" value="1"/>
</dbReference>
<dbReference type="InterPro" id="IPR010992">
    <property type="entry name" value="IHF-like_DNA-bd_dom_sf"/>
</dbReference>
<comment type="similarity">
    <text evidence="3">Belongs to the bacterial histone-like protein family.</text>
</comment>
<dbReference type="EMBL" id="NOZQ01000103">
    <property type="protein sequence ID" value="OYD15782.1"/>
    <property type="molecule type" value="Genomic_DNA"/>
</dbReference>
<evidence type="ECO:0000256" key="3">
    <source>
        <dbReference type="RuleBase" id="RU003939"/>
    </source>
</evidence>
<dbReference type="PRINTS" id="PR01727">
    <property type="entry name" value="DNABINDINGHU"/>
</dbReference>
<dbReference type="InterPro" id="IPR000119">
    <property type="entry name" value="Hist_DNA-bd"/>
</dbReference>
<dbReference type="Proteomes" id="UP000215215">
    <property type="component" value="Unassembled WGS sequence"/>
</dbReference>
<evidence type="ECO:0000313" key="4">
    <source>
        <dbReference type="EMBL" id="OYD15782.1"/>
    </source>
</evidence>
<evidence type="ECO:0000256" key="2">
    <source>
        <dbReference type="ARBA" id="ARBA00023125"/>
    </source>
</evidence>
<dbReference type="InterPro" id="IPR020816">
    <property type="entry name" value="Histone-like_DNA-bd_CS"/>
</dbReference>
<evidence type="ECO:0000313" key="5">
    <source>
        <dbReference type="Proteomes" id="UP000215215"/>
    </source>
</evidence>
<sequence>MNLRKEDIVRDIASETGLSMVETKAVVNAFMSKIIEGITAGKRIELRGFGVFTSRVRKGRVARNPKTGKKLQVPPCAIPVFKPSKTLKKILKEVA</sequence>
<dbReference type="SMART" id="SM00411">
    <property type="entry name" value="BHL"/>
    <property type="match status" value="1"/>
</dbReference>
<dbReference type="PANTHER" id="PTHR33175:SF3">
    <property type="entry name" value="DNA-BINDING PROTEIN HU-BETA"/>
    <property type="match status" value="1"/>
</dbReference>
<keyword evidence="2" id="KW-0238">DNA-binding</keyword>
<gene>
    <name evidence="4" type="ORF">CH333_04905</name>
</gene>